<proteinExistence type="predicted"/>
<dbReference type="RefSeq" id="WP_139076721.1">
    <property type="nucleotide sequence ID" value="NZ_VDFU01000010.1"/>
</dbReference>
<dbReference type="Proteomes" id="UP000305887">
    <property type="component" value="Unassembled WGS sequence"/>
</dbReference>
<keyword evidence="2" id="KW-1185">Reference proteome</keyword>
<reference evidence="1 2" key="1">
    <citation type="submission" date="2019-06" db="EMBL/GenBank/DDBJ databases">
        <title>YIM 131921 draft genome.</title>
        <authorList>
            <person name="Jiang L."/>
        </authorList>
    </citation>
    <scope>NUCLEOTIDE SEQUENCE [LARGE SCALE GENOMIC DNA]</scope>
    <source>
        <strain evidence="1 2">YIM 131921</strain>
    </source>
</reference>
<gene>
    <name evidence="1" type="ORF">FHG66_10550</name>
</gene>
<dbReference type="AlphaFoldDB" id="A0A5C4MWY2"/>
<accession>A0A5C4MWY2</accession>
<organism evidence="1 2">
    <name type="scientific">Rubellimicrobium rubrum</name>
    <dbReference type="NCBI Taxonomy" id="2585369"/>
    <lineage>
        <taxon>Bacteria</taxon>
        <taxon>Pseudomonadati</taxon>
        <taxon>Pseudomonadota</taxon>
        <taxon>Alphaproteobacteria</taxon>
        <taxon>Rhodobacterales</taxon>
        <taxon>Roseobacteraceae</taxon>
        <taxon>Rubellimicrobium</taxon>
    </lineage>
</organism>
<dbReference type="OrthoDB" id="8445527at2"/>
<evidence type="ECO:0008006" key="3">
    <source>
        <dbReference type="Google" id="ProtNLM"/>
    </source>
</evidence>
<dbReference type="EMBL" id="VDFU01000010">
    <property type="protein sequence ID" value="TNC49552.1"/>
    <property type="molecule type" value="Genomic_DNA"/>
</dbReference>
<name>A0A5C4MWY2_9RHOB</name>
<protein>
    <recommendedName>
        <fullName evidence="3">Autotransporter outer membrane beta-barrel domain-containing protein</fullName>
    </recommendedName>
</protein>
<evidence type="ECO:0000313" key="1">
    <source>
        <dbReference type="EMBL" id="TNC49552.1"/>
    </source>
</evidence>
<sequence>MGAEPGQLELEGDYTTRSFLVGGAISGVIERERFEIRPELSVAYGFTDIGDLDLDATAFGTTDDVTATIDGVDYATVRFTPEFLLPLDQLSDATTLTVAPSLVCEWMDGEQECGGGLRLGIEGTSQDGMTGWNISLSADRVGDRTRTGIEASIEHKF</sequence>
<comment type="caution">
    <text evidence="1">The sequence shown here is derived from an EMBL/GenBank/DDBJ whole genome shotgun (WGS) entry which is preliminary data.</text>
</comment>
<evidence type="ECO:0000313" key="2">
    <source>
        <dbReference type="Proteomes" id="UP000305887"/>
    </source>
</evidence>